<dbReference type="InterPro" id="IPR050189">
    <property type="entry name" value="MFS_Efflux_Transporters"/>
</dbReference>
<dbReference type="Proteomes" id="UP001500618">
    <property type="component" value="Unassembled WGS sequence"/>
</dbReference>
<proteinExistence type="predicted"/>
<feature type="transmembrane region" description="Helical" evidence="6">
    <location>
        <begin position="76"/>
        <end position="94"/>
    </location>
</feature>
<sequence>MIENSRRPLWSLAAPGLAALLGAFLLTSLVGPTFTAVRRDLHGDSGLVLWSLVAFVLPALLTAAAGVVLGRRWPAATLLPGVALMVLGLLPMAFAPSVAVLLVGRVLTGLGAGAVIATAALLVVRSKVAAAVLSFAILIALILGPVSGLVLTQAFSWRLVFILSVVVSIVVLLLAVVNEIVVLASRRS</sequence>
<evidence type="ECO:0000313" key="8">
    <source>
        <dbReference type="EMBL" id="GAA1656390.1"/>
    </source>
</evidence>
<gene>
    <name evidence="8" type="ORF">GCM10009765_02230</name>
</gene>
<feature type="transmembrane region" description="Helical" evidence="6">
    <location>
        <begin position="131"/>
        <end position="151"/>
    </location>
</feature>
<feature type="domain" description="Major facilitator superfamily (MFS) profile" evidence="7">
    <location>
        <begin position="1"/>
        <end position="188"/>
    </location>
</feature>
<name>A0ABN2FRF6_9ACTN</name>
<feature type="transmembrane region" description="Helical" evidence="6">
    <location>
        <begin position="157"/>
        <end position="184"/>
    </location>
</feature>
<evidence type="ECO:0000256" key="6">
    <source>
        <dbReference type="SAM" id="Phobius"/>
    </source>
</evidence>
<dbReference type="PANTHER" id="PTHR43124:SF3">
    <property type="entry name" value="CHLORAMPHENICOL EFFLUX PUMP RV0191"/>
    <property type="match status" value="1"/>
</dbReference>
<accession>A0ABN2FRF6</accession>
<evidence type="ECO:0000256" key="1">
    <source>
        <dbReference type="ARBA" id="ARBA00004651"/>
    </source>
</evidence>
<protein>
    <recommendedName>
        <fullName evidence="7">Major facilitator superfamily (MFS) profile domain-containing protein</fullName>
    </recommendedName>
</protein>
<evidence type="ECO:0000313" key="9">
    <source>
        <dbReference type="Proteomes" id="UP001500618"/>
    </source>
</evidence>
<evidence type="ECO:0000256" key="5">
    <source>
        <dbReference type="ARBA" id="ARBA00023136"/>
    </source>
</evidence>
<keyword evidence="9" id="KW-1185">Reference proteome</keyword>
<keyword evidence="4 6" id="KW-1133">Transmembrane helix</keyword>
<evidence type="ECO:0000259" key="7">
    <source>
        <dbReference type="PROSITE" id="PS50850"/>
    </source>
</evidence>
<keyword evidence="2" id="KW-1003">Cell membrane</keyword>
<evidence type="ECO:0000256" key="4">
    <source>
        <dbReference type="ARBA" id="ARBA00022989"/>
    </source>
</evidence>
<comment type="subcellular location">
    <subcellularLocation>
        <location evidence="1">Cell membrane</location>
        <topology evidence="1">Multi-pass membrane protein</topology>
    </subcellularLocation>
</comment>
<organism evidence="8 9">
    <name type="scientific">Fodinicola feengrottensis</name>
    <dbReference type="NCBI Taxonomy" id="435914"/>
    <lineage>
        <taxon>Bacteria</taxon>
        <taxon>Bacillati</taxon>
        <taxon>Actinomycetota</taxon>
        <taxon>Actinomycetes</taxon>
        <taxon>Mycobacteriales</taxon>
        <taxon>Fodinicola</taxon>
    </lineage>
</organism>
<dbReference type="PANTHER" id="PTHR43124">
    <property type="entry name" value="PURINE EFFLUX PUMP PBUE"/>
    <property type="match status" value="1"/>
</dbReference>
<keyword evidence="5 6" id="KW-0472">Membrane</keyword>
<reference evidence="8 9" key="1">
    <citation type="journal article" date="2019" name="Int. J. Syst. Evol. Microbiol.">
        <title>The Global Catalogue of Microorganisms (GCM) 10K type strain sequencing project: providing services to taxonomists for standard genome sequencing and annotation.</title>
        <authorList>
            <consortium name="The Broad Institute Genomics Platform"/>
            <consortium name="The Broad Institute Genome Sequencing Center for Infectious Disease"/>
            <person name="Wu L."/>
            <person name="Ma J."/>
        </authorList>
    </citation>
    <scope>NUCLEOTIDE SEQUENCE [LARGE SCALE GENOMIC DNA]</scope>
    <source>
        <strain evidence="8 9">JCM 14718</strain>
    </source>
</reference>
<dbReference type="PROSITE" id="PS50850">
    <property type="entry name" value="MFS"/>
    <property type="match status" value="1"/>
</dbReference>
<dbReference type="Gene3D" id="1.20.1250.20">
    <property type="entry name" value="MFS general substrate transporter like domains"/>
    <property type="match status" value="1"/>
</dbReference>
<dbReference type="Pfam" id="PF07690">
    <property type="entry name" value="MFS_1"/>
    <property type="match status" value="1"/>
</dbReference>
<feature type="transmembrane region" description="Helical" evidence="6">
    <location>
        <begin position="47"/>
        <end position="69"/>
    </location>
</feature>
<dbReference type="RefSeq" id="WP_344306270.1">
    <property type="nucleotide sequence ID" value="NZ_BAAANY010000001.1"/>
</dbReference>
<dbReference type="InterPro" id="IPR020846">
    <property type="entry name" value="MFS_dom"/>
</dbReference>
<dbReference type="SUPFAM" id="SSF103473">
    <property type="entry name" value="MFS general substrate transporter"/>
    <property type="match status" value="1"/>
</dbReference>
<dbReference type="InterPro" id="IPR036259">
    <property type="entry name" value="MFS_trans_sf"/>
</dbReference>
<keyword evidence="3 6" id="KW-0812">Transmembrane</keyword>
<feature type="transmembrane region" description="Helical" evidence="6">
    <location>
        <begin position="12"/>
        <end position="35"/>
    </location>
</feature>
<dbReference type="InterPro" id="IPR011701">
    <property type="entry name" value="MFS"/>
</dbReference>
<dbReference type="EMBL" id="BAAANY010000001">
    <property type="protein sequence ID" value="GAA1656390.1"/>
    <property type="molecule type" value="Genomic_DNA"/>
</dbReference>
<evidence type="ECO:0000256" key="2">
    <source>
        <dbReference type="ARBA" id="ARBA00022475"/>
    </source>
</evidence>
<feature type="transmembrane region" description="Helical" evidence="6">
    <location>
        <begin position="100"/>
        <end position="124"/>
    </location>
</feature>
<evidence type="ECO:0000256" key="3">
    <source>
        <dbReference type="ARBA" id="ARBA00022692"/>
    </source>
</evidence>
<comment type="caution">
    <text evidence="8">The sequence shown here is derived from an EMBL/GenBank/DDBJ whole genome shotgun (WGS) entry which is preliminary data.</text>
</comment>